<dbReference type="PANTHER" id="PTHR33495:SF2">
    <property type="entry name" value="ANTI-SIGMA FACTOR ANTAGONIST TM_1081-RELATED"/>
    <property type="match status" value="1"/>
</dbReference>
<name>A0ABT0C781_THEVL</name>
<keyword evidence="5" id="KW-1185">Reference proteome</keyword>
<dbReference type="Proteomes" id="UP000830835">
    <property type="component" value="Unassembled WGS sequence"/>
</dbReference>
<dbReference type="PROSITE" id="PS50801">
    <property type="entry name" value="STAS"/>
    <property type="match status" value="1"/>
</dbReference>
<dbReference type="Pfam" id="PF01740">
    <property type="entry name" value="STAS"/>
    <property type="match status" value="1"/>
</dbReference>
<evidence type="ECO:0000256" key="2">
    <source>
        <dbReference type="RuleBase" id="RU003749"/>
    </source>
</evidence>
<dbReference type="InterPro" id="IPR003658">
    <property type="entry name" value="Anti-sigma_ant"/>
</dbReference>
<gene>
    <name evidence="4" type="ORF">JX360_01685</name>
</gene>
<reference evidence="4" key="1">
    <citation type="submission" date="2021-02" db="EMBL/GenBank/DDBJ databases">
        <title>The CRISPR/cas machinery reduction and long-range gene transfer in the hot spring cyanobacterium Synechococcus.</title>
        <authorList>
            <person name="Dvorak P."/>
            <person name="Jahodarova E."/>
            <person name="Hasler P."/>
            <person name="Poulickova A."/>
        </authorList>
    </citation>
    <scope>NUCLEOTIDE SEQUENCE</scope>
    <source>
        <strain evidence="4">Rupite</strain>
    </source>
</reference>
<feature type="domain" description="STAS" evidence="3">
    <location>
        <begin position="38"/>
        <end position="130"/>
    </location>
</feature>
<dbReference type="RefSeq" id="WP_244348746.1">
    <property type="nucleotide sequence ID" value="NZ_JAFIRA010000002.1"/>
</dbReference>
<comment type="similarity">
    <text evidence="1 2">Belongs to the anti-sigma-factor antagonist family.</text>
</comment>
<dbReference type="InterPro" id="IPR036513">
    <property type="entry name" value="STAS_dom_sf"/>
</dbReference>
<proteinExistence type="inferred from homology"/>
<evidence type="ECO:0000256" key="1">
    <source>
        <dbReference type="ARBA" id="ARBA00009013"/>
    </source>
</evidence>
<dbReference type="EMBL" id="JAFIRA010000002">
    <property type="protein sequence ID" value="MCJ2541625.1"/>
    <property type="molecule type" value="Genomic_DNA"/>
</dbReference>
<comment type="caution">
    <text evidence="4">The sequence shown here is derived from an EMBL/GenBank/DDBJ whole genome shotgun (WGS) entry which is preliminary data.</text>
</comment>
<dbReference type="Gene3D" id="3.30.750.24">
    <property type="entry name" value="STAS domain"/>
    <property type="match status" value="1"/>
</dbReference>
<evidence type="ECO:0000259" key="3">
    <source>
        <dbReference type="PROSITE" id="PS50801"/>
    </source>
</evidence>
<dbReference type="PANTHER" id="PTHR33495">
    <property type="entry name" value="ANTI-SIGMA FACTOR ANTAGONIST TM_1081-RELATED-RELATED"/>
    <property type="match status" value="1"/>
</dbReference>
<protein>
    <recommendedName>
        <fullName evidence="2">Anti-sigma factor antagonist</fullName>
    </recommendedName>
</protein>
<organism evidence="4 5">
    <name type="scientific">Thermostichus vulcanus str. 'Rupite'</name>
    <dbReference type="NCBI Taxonomy" id="2813851"/>
    <lineage>
        <taxon>Bacteria</taxon>
        <taxon>Bacillati</taxon>
        <taxon>Cyanobacteriota</taxon>
        <taxon>Cyanophyceae</taxon>
        <taxon>Thermostichales</taxon>
        <taxon>Thermostichaceae</taxon>
        <taxon>Thermostichus</taxon>
    </lineage>
</organism>
<accession>A0ABT0C781</accession>
<dbReference type="InterPro" id="IPR002645">
    <property type="entry name" value="STAS_dom"/>
</dbReference>
<dbReference type="NCBIfam" id="TIGR00377">
    <property type="entry name" value="ant_ant_sig"/>
    <property type="match status" value="1"/>
</dbReference>
<sequence length="133" mass="14263">MVHRTFACSEMNQSQSIDVSTQISPKGSPVTIVRFPKGSLSAVNAPAIRGELSRILTEQPSHLLLDLSEVTLIDSMGLSVLVSAQRNCRSAGYQLKLAGLQEQAKLIFAVTRLDSIFESYLSVADALAAFPAA</sequence>
<evidence type="ECO:0000313" key="4">
    <source>
        <dbReference type="EMBL" id="MCJ2541625.1"/>
    </source>
</evidence>
<dbReference type="SUPFAM" id="SSF52091">
    <property type="entry name" value="SpoIIaa-like"/>
    <property type="match status" value="1"/>
</dbReference>
<dbReference type="CDD" id="cd07043">
    <property type="entry name" value="STAS_anti-anti-sigma_factors"/>
    <property type="match status" value="1"/>
</dbReference>
<evidence type="ECO:0000313" key="5">
    <source>
        <dbReference type="Proteomes" id="UP000830835"/>
    </source>
</evidence>